<keyword evidence="4" id="KW-0804">Transcription</keyword>
<dbReference type="SUPFAM" id="SSF53850">
    <property type="entry name" value="Periplasmic binding protein-like II"/>
    <property type="match status" value="1"/>
</dbReference>
<dbReference type="RefSeq" id="WP_043145589.1">
    <property type="nucleotide sequence ID" value="NZ_JAHVJH010000016.1"/>
</dbReference>
<keyword evidence="2" id="KW-0805">Transcription regulation</keyword>
<dbReference type="GO" id="GO:0003700">
    <property type="term" value="F:DNA-binding transcription factor activity"/>
    <property type="evidence" value="ECO:0007669"/>
    <property type="project" value="InterPro"/>
</dbReference>
<dbReference type="Pfam" id="PF00126">
    <property type="entry name" value="HTH_1"/>
    <property type="match status" value="1"/>
</dbReference>
<evidence type="ECO:0000256" key="3">
    <source>
        <dbReference type="ARBA" id="ARBA00023125"/>
    </source>
</evidence>
<dbReference type="SUPFAM" id="SSF46785">
    <property type="entry name" value="Winged helix' DNA-binding domain"/>
    <property type="match status" value="1"/>
</dbReference>
<gene>
    <name evidence="5" type="ORF">OA50_04666</name>
</gene>
<evidence type="ECO:0000313" key="5">
    <source>
        <dbReference type="EMBL" id="KHQ50742.1"/>
    </source>
</evidence>
<reference evidence="5 6" key="1">
    <citation type="submission" date="2014-10" db="EMBL/GenBank/DDBJ databases">
        <title>Genome sequence of Ponticoccus sp. strain UMTAT08 isolated from clonal culture of toxic dinoflagellate Alexandrium tamiyavanichii.</title>
        <authorList>
            <person name="Gan H.Y."/>
            <person name="Muhd D.-D."/>
            <person name="Mohd Noor M.E."/>
            <person name="Yeong Y.S."/>
            <person name="Usup G."/>
        </authorList>
    </citation>
    <scope>NUCLEOTIDE SEQUENCE [LARGE SCALE GENOMIC DNA]</scope>
    <source>
        <strain evidence="5 6">UMTAT08</strain>
    </source>
</reference>
<dbReference type="GO" id="GO:0005829">
    <property type="term" value="C:cytosol"/>
    <property type="evidence" value="ECO:0007669"/>
    <property type="project" value="TreeGrafter"/>
</dbReference>
<dbReference type="EMBL" id="JSUQ01000022">
    <property type="protein sequence ID" value="KHQ50742.1"/>
    <property type="molecule type" value="Genomic_DNA"/>
</dbReference>
<keyword evidence="3" id="KW-0238">DNA-binding</keyword>
<evidence type="ECO:0000256" key="1">
    <source>
        <dbReference type="ARBA" id="ARBA00009437"/>
    </source>
</evidence>
<keyword evidence="6" id="KW-1185">Reference proteome</keyword>
<sequence>MTIPLRTLEALRSVAESGSYAAAARQLNVTQPGISQHVRKLEEGYGVVLFVREKGKLHPTPLCERLCDAAERVISEYETLEQMLRRHGSLTKGELSVGLGNAMPGMSVIAAFNKAYPQVALQVTTGSHDKIMRQVINHTVDVGILPEVPKDGRFRRQVLLTNNVVAIVPLSHPLASAEAVTCEDLLRHRLIFRTTGSSTQKVLDRYFRRHDVSPAPFLTLDNRDGVYEAVVNGMGIGFVWRTGTGRNEDVKQLRLLGADTSSAEVVFAPVERKMETLNALFGLVDGIELR</sequence>
<dbReference type="STRING" id="561184.SAMN05216376_11190"/>
<dbReference type="InterPro" id="IPR036390">
    <property type="entry name" value="WH_DNA-bd_sf"/>
</dbReference>
<evidence type="ECO:0000313" key="6">
    <source>
        <dbReference type="Proteomes" id="UP000030960"/>
    </source>
</evidence>
<protein>
    <submittedName>
        <fullName evidence="5">Putative LysR family transcriptional regulator</fullName>
    </submittedName>
</protein>
<evidence type="ECO:0000256" key="4">
    <source>
        <dbReference type="ARBA" id="ARBA00023163"/>
    </source>
</evidence>
<dbReference type="Pfam" id="PF03466">
    <property type="entry name" value="LysR_substrate"/>
    <property type="match status" value="1"/>
</dbReference>
<dbReference type="InterPro" id="IPR005119">
    <property type="entry name" value="LysR_subst-bd"/>
</dbReference>
<accession>A0A0B3RS37</accession>
<comment type="caution">
    <text evidence="5">The sequence shown here is derived from an EMBL/GenBank/DDBJ whole genome shotgun (WGS) entry which is preliminary data.</text>
</comment>
<proteinExistence type="inferred from homology"/>
<name>A0A0B3RS37_9RHOB</name>
<evidence type="ECO:0000256" key="2">
    <source>
        <dbReference type="ARBA" id="ARBA00023015"/>
    </source>
</evidence>
<dbReference type="Gene3D" id="3.40.190.290">
    <property type="match status" value="1"/>
</dbReference>
<dbReference type="Proteomes" id="UP000030960">
    <property type="component" value="Unassembled WGS sequence"/>
</dbReference>
<dbReference type="AlphaFoldDB" id="A0A0B3RS37"/>
<comment type="similarity">
    <text evidence="1">Belongs to the LysR transcriptional regulatory family.</text>
</comment>
<dbReference type="InterPro" id="IPR000847">
    <property type="entry name" value="LysR_HTH_N"/>
</dbReference>
<dbReference type="PANTHER" id="PTHR30419">
    <property type="entry name" value="HTH-TYPE TRANSCRIPTIONAL REGULATOR YBHD"/>
    <property type="match status" value="1"/>
</dbReference>
<organism evidence="5 6">
    <name type="scientific">Mameliella alba</name>
    <dbReference type="NCBI Taxonomy" id="561184"/>
    <lineage>
        <taxon>Bacteria</taxon>
        <taxon>Pseudomonadati</taxon>
        <taxon>Pseudomonadota</taxon>
        <taxon>Alphaproteobacteria</taxon>
        <taxon>Rhodobacterales</taxon>
        <taxon>Roseobacteraceae</taxon>
        <taxon>Mameliella</taxon>
    </lineage>
</organism>
<dbReference type="CDD" id="cd05466">
    <property type="entry name" value="PBP2_LTTR_substrate"/>
    <property type="match status" value="1"/>
</dbReference>
<dbReference type="PROSITE" id="PS50931">
    <property type="entry name" value="HTH_LYSR"/>
    <property type="match status" value="1"/>
</dbReference>
<dbReference type="PRINTS" id="PR00039">
    <property type="entry name" value="HTHLYSR"/>
</dbReference>
<accession>A0A225QF65</accession>
<dbReference type="GO" id="GO:0003677">
    <property type="term" value="F:DNA binding"/>
    <property type="evidence" value="ECO:0007669"/>
    <property type="project" value="UniProtKB-KW"/>
</dbReference>
<dbReference type="InterPro" id="IPR036388">
    <property type="entry name" value="WH-like_DNA-bd_sf"/>
</dbReference>
<dbReference type="InterPro" id="IPR050950">
    <property type="entry name" value="HTH-type_LysR_regulators"/>
</dbReference>
<dbReference type="OrthoDB" id="8479357at2"/>
<dbReference type="Gene3D" id="1.10.10.10">
    <property type="entry name" value="Winged helix-like DNA-binding domain superfamily/Winged helix DNA-binding domain"/>
    <property type="match status" value="1"/>
</dbReference>